<evidence type="ECO:0000256" key="1">
    <source>
        <dbReference type="ARBA" id="ARBA00004651"/>
    </source>
</evidence>
<evidence type="ECO:0000256" key="6">
    <source>
        <dbReference type="ARBA" id="ARBA00023136"/>
    </source>
</evidence>
<keyword evidence="6 7" id="KW-0472">Membrane</keyword>
<evidence type="ECO:0000259" key="8">
    <source>
        <dbReference type="Pfam" id="PF02687"/>
    </source>
</evidence>
<dbReference type="InterPro" id="IPR003838">
    <property type="entry name" value="ABC3_permease_C"/>
</dbReference>
<dbReference type="GO" id="GO:0098797">
    <property type="term" value="C:plasma membrane protein complex"/>
    <property type="evidence" value="ECO:0007669"/>
    <property type="project" value="TreeGrafter"/>
</dbReference>
<dbReference type="AlphaFoldDB" id="A0A437R1W0"/>
<accession>A0A437R1W0</accession>
<keyword evidence="5 7" id="KW-1133">Transmembrane helix</keyword>
<evidence type="ECO:0000256" key="2">
    <source>
        <dbReference type="ARBA" id="ARBA00005236"/>
    </source>
</evidence>
<dbReference type="Proteomes" id="UP000283077">
    <property type="component" value="Unassembled WGS sequence"/>
</dbReference>
<dbReference type="EMBL" id="SACS01000003">
    <property type="protein sequence ID" value="RVU40796.1"/>
    <property type="molecule type" value="Genomic_DNA"/>
</dbReference>
<evidence type="ECO:0000256" key="4">
    <source>
        <dbReference type="ARBA" id="ARBA00022692"/>
    </source>
</evidence>
<comment type="subcellular location">
    <subcellularLocation>
        <location evidence="1">Cell membrane</location>
        <topology evidence="1">Multi-pass membrane protein</topology>
    </subcellularLocation>
</comment>
<gene>
    <name evidence="9" type="ORF">EOE67_04245</name>
</gene>
<evidence type="ECO:0000256" key="7">
    <source>
        <dbReference type="SAM" id="Phobius"/>
    </source>
</evidence>
<dbReference type="Pfam" id="PF02687">
    <property type="entry name" value="FtsX"/>
    <property type="match status" value="1"/>
</dbReference>
<feature type="domain" description="ABC3 transporter permease C-terminal" evidence="8">
    <location>
        <begin position="330"/>
        <end position="455"/>
    </location>
</feature>
<reference evidence="9 10" key="1">
    <citation type="submission" date="2019-01" db="EMBL/GenBank/DDBJ databases">
        <authorList>
            <person name="Chen W.-M."/>
        </authorList>
    </citation>
    <scope>NUCLEOTIDE SEQUENCE [LARGE SCALE GENOMIC DNA]</scope>
    <source>
        <strain evidence="9 10">KYPC3</strain>
    </source>
</reference>
<dbReference type="PANTHER" id="PTHR30489:SF0">
    <property type="entry name" value="LIPOPROTEIN-RELEASING SYSTEM TRANSMEMBRANE PROTEIN LOLE"/>
    <property type="match status" value="1"/>
</dbReference>
<keyword evidence="10" id="KW-1185">Reference proteome</keyword>
<keyword evidence="4 7" id="KW-0812">Transmembrane</keyword>
<name>A0A437R1W0_9GAMM</name>
<evidence type="ECO:0000256" key="3">
    <source>
        <dbReference type="ARBA" id="ARBA00022475"/>
    </source>
</evidence>
<dbReference type="RefSeq" id="WP_127697808.1">
    <property type="nucleotide sequence ID" value="NZ_SACS01000003.1"/>
</dbReference>
<dbReference type="GO" id="GO:0044874">
    <property type="term" value="P:lipoprotein localization to outer membrane"/>
    <property type="evidence" value="ECO:0007669"/>
    <property type="project" value="TreeGrafter"/>
</dbReference>
<feature type="transmembrane region" description="Helical" evidence="7">
    <location>
        <begin position="380"/>
        <end position="409"/>
    </location>
</feature>
<comment type="caution">
    <text evidence="9">The sequence shown here is derived from an EMBL/GenBank/DDBJ whole genome shotgun (WGS) entry which is preliminary data.</text>
</comment>
<evidence type="ECO:0000313" key="10">
    <source>
        <dbReference type="Proteomes" id="UP000283077"/>
    </source>
</evidence>
<protein>
    <submittedName>
        <fullName evidence="9">ABC transporter permease</fullName>
    </submittedName>
</protein>
<organism evidence="9 10">
    <name type="scientific">Rheinheimera riviphila</name>
    <dbReference type="NCBI Taxonomy" id="1834037"/>
    <lineage>
        <taxon>Bacteria</taxon>
        <taxon>Pseudomonadati</taxon>
        <taxon>Pseudomonadota</taxon>
        <taxon>Gammaproteobacteria</taxon>
        <taxon>Chromatiales</taxon>
        <taxon>Chromatiaceae</taxon>
        <taxon>Rheinheimera</taxon>
    </lineage>
</organism>
<dbReference type="InterPro" id="IPR051447">
    <property type="entry name" value="Lipoprotein-release_system"/>
</dbReference>
<feature type="transmembrane region" description="Helical" evidence="7">
    <location>
        <begin position="323"/>
        <end position="344"/>
    </location>
</feature>
<sequence length="464" mass="50535">MIALALRNLWRNQRRSSTTLLAMMIGMLSILLFGGYSRTVYYGLETDFVGRSGHLQLQRKDYFWFGSGDPQGYSLHGYKQLVNDIQQDPVLAPLLRVVTPVLQFGGIAGNFDAGLSKLVIVQGVDVTAQNEMRRWNDYQLAITPELHSMNPAAGNEAEIGIGVARMLQLCAQLDVPDCPQPQLSAIDPNTQTLAADIAALAAGQLPSEPATPAKSGAQLELLAASTGGAPNVNRLQINRAVTTGAKELDEVYLAMQLAQAQQLLYGESEERVTALQIQLYHSADLEVARTRLQELISNRWPEQPLEVHDFRTLNPAFGQITGMFAAIFGFITILISAIVLFTVGNTMSMAVLERTVEIGTLRTLGLRRSGIRRLFISEGLLLGLTGALLGTALALLFAALINQAGFTWLPPGNSNPVPITIRLWGEHQMLLGIGLTVVLVATVSAWWPARRAAQQDVVDALRYV</sequence>
<comment type="similarity">
    <text evidence="2">Belongs to the ABC-4 integral membrane protein family. LolC/E subfamily.</text>
</comment>
<feature type="transmembrane region" description="Helical" evidence="7">
    <location>
        <begin position="20"/>
        <end position="37"/>
    </location>
</feature>
<feature type="transmembrane region" description="Helical" evidence="7">
    <location>
        <begin position="429"/>
        <end position="447"/>
    </location>
</feature>
<proteinExistence type="inferred from homology"/>
<evidence type="ECO:0000256" key="5">
    <source>
        <dbReference type="ARBA" id="ARBA00022989"/>
    </source>
</evidence>
<dbReference type="OrthoDB" id="9770036at2"/>
<evidence type="ECO:0000313" key="9">
    <source>
        <dbReference type="EMBL" id="RVU40796.1"/>
    </source>
</evidence>
<keyword evidence="3" id="KW-1003">Cell membrane</keyword>
<dbReference type="PANTHER" id="PTHR30489">
    <property type="entry name" value="LIPOPROTEIN-RELEASING SYSTEM TRANSMEMBRANE PROTEIN LOLE"/>
    <property type="match status" value="1"/>
</dbReference>